<dbReference type="AlphaFoldDB" id="A0AAV4TT96"/>
<sequence length="161" mass="18299">MNFSKIGVPLVLFFVLCLHFSRASSNSSSSVSEQDYDAQVEEVIEKWRENFRRFRKMTGTAIKMAMPHFMDSVTSDEFMVSNKCKHALFQWIADLRSMKPHALRMADASAKMINGILTGTLASFGSYDQCVETVVPNKDVRGQYCTIEAWPPLPRSRGFML</sequence>
<organism evidence="3 4">
    <name type="scientific">Caerostris extrusa</name>
    <name type="common">Bark spider</name>
    <name type="synonym">Caerostris bankana</name>
    <dbReference type="NCBI Taxonomy" id="172846"/>
    <lineage>
        <taxon>Eukaryota</taxon>
        <taxon>Metazoa</taxon>
        <taxon>Ecdysozoa</taxon>
        <taxon>Arthropoda</taxon>
        <taxon>Chelicerata</taxon>
        <taxon>Arachnida</taxon>
        <taxon>Araneae</taxon>
        <taxon>Araneomorphae</taxon>
        <taxon>Entelegynae</taxon>
        <taxon>Araneoidea</taxon>
        <taxon>Araneidae</taxon>
        <taxon>Caerostris</taxon>
    </lineage>
</organism>
<evidence type="ECO:0000313" key="3">
    <source>
        <dbReference type="EMBL" id="GIY48271.1"/>
    </source>
</evidence>
<keyword evidence="4" id="KW-1185">Reference proteome</keyword>
<gene>
    <name evidence="3" type="primary">nrf-6_0</name>
    <name evidence="3" type="ORF">CEXT_557321</name>
</gene>
<feature type="chain" id="PRO_5043641002" evidence="1">
    <location>
        <begin position="24"/>
        <end position="161"/>
    </location>
</feature>
<keyword evidence="1" id="KW-0732">Signal</keyword>
<evidence type="ECO:0000313" key="4">
    <source>
        <dbReference type="Proteomes" id="UP001054945"/>
    </source>
</evidence>
<feature type="signal peptide" evidence="1">
    <location>
        <begin position="1"/>
        <end position="23"/>
    </location>
</feature>
<proteinExistence type="predicted"/>
<evidence type="ECO:0000256" key="1">
    <source>
        <dbReference type="SAM" id="SignalP"/>
    </source>
</evidence>
<dbReference type="EMBL" id="BPLR01011694">
    <property type="protein sequence ID" value="GIY48271.1"/>
    <property type="molecule type" value="Genomic_DNA"/>
</dbReference>
<reference evidence="3 4" key="1">
    <citation type="submission" date="2021-06" db="EMBL/GenBank/DDBJ databases">
        <title>Caerostris extrusa draft genome.</title>
        <authorList>
            <person name="Kono N."/>
            <person name="Arakawa K."/>
        </authorList>
    </citation>
    <scope>NUCLEOTIDE SEQUENCE [LARGE SCALE GENOMIC DNA]</scope>
</reference>
<dbReference type="Proteomes" id="UP001054945">
    <property type="component" value="Unassembled WGS sequence"/>
</dbReference>
<accession>A0AAV4TT96</accession>
<evidence type="ECO:0000259" key="2">
    <source>
        <dbReference type="Pfam" id="PF20146"/>
    </source>
</evidence>
<feature type="domain" description="Nose resistant-to-fluoxetine protein N-terminal" evidence="2">
    <location>
        <begin position="84"/>
        <end position="145"/>
    </location>
</feature>
<dbReference type="Pfam" id="PF20146">
    <property type="entry name" value="NRF"/>
    <property type="match status" value="1"/>
</dbReference>
<comment type="caution">
    <text evidence="3">The sequence shown here is derived from an EMBL/GenBank/DDBJ whole genome shotgun (WGS) entry which is preliminary data.</text>
</comment>
<name>A0AAV4TT96_CAEEX</name>
<dbReference type="InterPro" id="IPR006621">
    <property type="entry name" value="Nose-resist-to-fluoxetine_N"/>
</dbReference>
<protein>
    <submittedName>
        <fullName evidence="3">Nose resistant to fluoxetine protein 6</fullName>
    </submittedName>
</protein>